<dbReference type="Gramene" id="ONIVA08G02310.1">
    <property type="protein sequence ID" value="ONIVA08G02310.1"/>
    <property type="gene ID" value="ONIVA08G02310"/>
</dbReference>
<evidence type="ECO:0000313" key="1">
    <source>
        <dbReference type="EnsemblPlants" id="ONIVA08G02310.1"/>
    </source>
</evidence>
<sequence length="89" mass="9268">MACAGAKQEWGLTSAVVTSSLSAECFSLLSVSPLLWPDPILVVGNSSILVVGNSRGRAEAPACCRSLWRIDGVSRVAKGPSLPLVTVKE</sequence>
<dbReference type="AlphaFoldDB" id="A0A0E0I710"/>
<proteinExistence type="predicted"/>
<dbReference type="HOGENOM" id="CLU_189454_0_0_1"/>
<dbReference type="EnsemblPlants" id="ONIVA08G02310.1">
    <property type="protein sequence ID" value="ONIVA08G02310.1"/>
    <property type="gene ID" value="ONIVA08G02310"/>
</dbReference>
<name>A0A0E0I710_ORYNI</name>
<reference evidence="1" key="1">
    <citation type="submission" date="2015-04" db="UniProtKB">
        <authorList>
            <consortium name="EnsemblPlants"/>
        </authorList>
    </citation>
    <scope>IDENTIFICATION</scope>
    <source>
        <strain evidence="1">SL10</strain>
    </source>
</reference>
<keyword evidence="2" id="KW-1185">Reference proteome</keyword>
<dbReference type="Proteomes" id="UP000006591">
    <property type="component" value="Chromosome 8"/>
</dbReference>
<accession>A0A0E0I710</accession>
<protein>
    <submittedName>
        <fullName evidence="1">Uncharacterized protein</fullName>
    </submittedName>
</protein>
<evidence type="ECO:0000313" key="2">
    <source>
        <dbReference type="Proteomes" id="UP000006591"/>
    </source>
</evidence>
<reference evidence="1" key="2">
    <citation type="submission" date="2018-04" db="EMBL/GenBank/DDBJ databases">
        <title>OnivRS2 (Oryza nivara Reference Sequence Version 2).</title>
        <authorList>
            <person name="Zhang J."/>
            <person name="Kudrna D."/>
            <person name="Lee S."/>
            <person name="Talag J."/>
            <person name="Rajasekar S."/>
            <person name="Welchert J."/>
            <person name="Hsing Y.-I."/>
            <person name="Wing R.A."/>
        </authorList>
    </citation>
    <scope>NUCLEOTIDE SEQUENCE [LARGE SCALE GENOMIC DNA]</scope>
    <source>
        <strain evidence="1">SL10</strain>
    </source>
</reference>
<organism evidence="1">
    <name type="scientific">Oryza nivara</name>
    <name type="common">Indian wild rice</name>
    <name type="synonym">Oryza sativa f. spontanea</name>
    <dbReference type="NCBI Taxonomy" id="4536"/>
    <lineage>
        <taxon>Eukaryota</taxon>
        <taxon>Viridiplantae</taxon>
        <taxon>Streptophyta</taxon>
        <taxon>Embryophyta</taxon>
        <taxon>Tracheophyta</taxon>
        <taxon>Spermatophyta</taxon>
        <taxon>Magnoliopsida</taxon>
        <taxon>Liliopsida</taxon>
        <taxon>Poales</taxon>
        <taxon>Poaceae</taxon>
        <taxon>BOP clade</taxon>
        <taxon>Oryzoideae</taxon>
        <taxon>Oryzeae</taxon>
        <taxon>Oryzinae</taxon>
        <taxon>Oryza</taxon>
    </lineage>
</organism>